<dbReference type="GO" id="GO:0060091">
    <property type="term" value="C:kinocilium"/>
    <property type="evidence" value="ECO:0007669"/>
    <property type="project" value="UniProtKB-SubCell"/>
</dbReference>
<name>E0VFB2_PEDHC</name>
<proteinExistence type="inferred from homology"/>
<keyword evidence="6" id="KW-0206">Cytoskeleton</keyword>
<evidence type="ECO:0000256" key="9">
    <source>
        <dbReference type="ARBA" id="ARBA00038319"/>
    </source>
</evidence>
<dbReference type="RefSeq" id="XP_002424806.1">
    <property type="nucleotide sequence ID" value="XM_002424761.1"/>
</dbReference>
<evidence type="ECO:0000256" key="1">
    <source>
        <dbReference type="ARBA" id="ARBA00004611"/>
    </source>
</evidence>
<evidence type="ECO:0000256" key="3">
    <source>
        <dbReference type="ARBA" id="ARBA00022794"/>
    </source>
</evidence>
<gene>
    <name evidence="12" type="primary">8236458</name>
    <name evidence="11" type="ORF">Phum_PHUM153980</name>
</gene>
<comment type="subcellular location">
    <subcellularLocation>
        <location evidence="8">Cell projection</location>
        <location evidence="8">Kinocilium</location>
    </subcellularLocation>
    <subcellularLocation>
        <location evidence="1">Cytoplasm</location>
        <location evidence="1">Cytoskeleton</location>
        <location evidence="1">Flagellum axoneme</location>
    </subcellularLocation>
</comment>
<comment type="similarity">
    <text evidence="9">Belongs to the flagellar radial spoke RSP9 family.</text>
</comment>
<evidence type="ECO:0000256" key="4">
    <source>
        <dbReference type="ARBA" id="ARBA00022846"/>
    </source>
</evidence>
<dbReference type="GO" id="GO:0035082">
    <property type="term" value="P:axoneme assembly"/>
    <property type="evidence" value="ECO:0007669"/>
    <property type="project" value="InterPro"/>
</dbReference>
<dbReference type="VEuPathDB" id="VectorBase:PHUM153980"/>
<evidence type="ECO:0000256" key="2">
    <source>
        <dbReference type="ARBA" id="ARBA00022490"/>
    </source>
</evidence>
<keyword evidence="2" id="KW-0963">Cytoplasm</keyword>
<dbReference type="GO" id="GO:0005930">
    <property type="term" value="C:axoneme"/>
    <property type="evidence" value="ECO:0007669"/>
    <property type="project" value="TreeGrafter"/>
</dbReference>
<dbReference type="InParanoid" id="E0VFB2"/>
<evidence type="ECO:0000313" key="12">
    <source>
        <dbReference type="EnsemblMetazoa" id="PHUM153980-PA"/>
    </source>
</evidence>
<dbReference type="EMBL" id="AAZO01001795">
    <property type="status" value="NOT_ANNOTATED_CDS"/>
    <property type="molecule type" value="Genomic_DNA"/>
</dbReference>
<evidence type="ECO:0000256" key="8">
    <source>
        <dbReference type="ARBA" id="ARBA00037822"/>
    </source>
</evidence>
<dbReference type="OrthoDB" id="10258956at2759"/>
<dbReference type="InterPro" id="IPR055316">
    <property type="entry name" value="RSP9"/>
</dbReference>
<reference evidence="11" key="2">
    <citation type="submission" date="2007-04" db="EMBL/GenBank/DDBJ databases">
        <title>The genome of the human body louse.</title>
        <authorList>
            <consortium name="The Human Body Louse Genome Consortium"/>
            <person name="Kirkness E."/>
            <person name="Walenz B."/>
            <person name="Hass B."/>
            <person name="Bruggner R."/>
            <person name="Strausberg R."/>
        </authorList>
    </citation>
    <scope>NUCLEOTIDE SEQUENCE</scope>
    <source>
        <strain evidence="11">USDA</strain>
    </source>
</reference>
<dbReference type="FunCoup" id="E0VFB2">
    <property type="interactions" value="58"/>
</dbReference>
<protein>
    <recommendedName>
        <fullName evidence="10">Radial spoke head protein 9 homolog</fullName>
    </recommendedName>
</protein>
<dbReference type="GO" id="GO:0060294">
    <property type="term" value="P:cilium movement involved in cell motility"/>
    <property type="evidence" value="ECO:0007669"/>
    <property type="project" value="TreeGrafter"/>
</dbReference>
<evidence type="ECO:0000313" key="13">
    <source>
        <dbReference type="Proteomes" id="UP000009046"/>
    </source>
</evidence>
<dbReference type="GO" id="GO:0044458">
    <property type="term" value="P:motile cilium assembly"/>
    <property type="evidence" value="ECO:0007669"/>
    <property type="project" value="TreeGrafter"/>
</dbReference>
<dbReference type="KEGG" id="phu:Phum_PHUM153980"/>
<dbReference type="AlphaFoldDB" id="E0VFB2"/>
<sequence>MAGGDPYQLLIGVFQLKEEDRLAATVELINNETVVVPRGVLLKESDGFVVMNGAYEGLSPEESDDLKSYVHYRKPVQNWNTNLLTRKDYNYALDFLDTIDLDIPKGCWSVQEQRGGKLYTLKNLYWPGFMAYHVPNTKNWGFLYAGNGRKDIDKKKKEKIKY</sequence>
<evidence type="ECO:0000256" key="6">
    <source>
        <dbReference type="ARBA" id="ARBA00023212"/>
    </source>
</evidence>
<dbReference type="PANTHER" id="PTHR22069">
    <property type="entry name" value="MITOCHONDRIAL RIBOSOMAL PROTEIN S18"/>
    <property type="match status" value="1"/>
</dbReference>
<dbReference type="EMBL" id="DS235110">
    <property type="protein sequence ID" value="EEB12068.1"/>
    <property type="molecule type" value="Genomic_DNA"/>
</dbReference>
<evidence type="ECO:0000313" key="11">
    <source>
        <dbReference type="EMBL" id="EEB12068.1"/>
    </source>
</evidence>
<dbReference type="Proteomes" id="UP000009046">
    <property type="component" value="Unassembled WGS sequence"/>
</dbReference>
<keyword evidence="3" id="KW-0970">Cilium biogenesis/degradation</keyword>
<reference evidence="11" key="1">
    <citation type="submission" date="2007-04" db="EMBL/GenBank/DDBJ databases">
        <title>Annotation of Pediculus humanus corporis strain USDA.</title>
        <authorList>
            <person name="Kirkness E."/>
            <person name="Hannick L."/>
            <person name="Hass B."/>
            <person name="Bruggner R."/>
            <person name="Lawson D."/>
            <person name="Bidwell S."/>
            <person name="Joardar V."/>
            <person name="Caler E."/>
            <person name="Walenz B."/>
            <person name="Inman J."/>
            <person name="Schobel S."/>
            <person name="Galinsky K."/>
            <person name="Amedeo P."/>
            <person name="Strausberg R."/>
        </authorList>
    </citation>
    <scope>NUCLEOTIDE SEQUENCE</scope>
    <source>
        <strain evidence="11">USDA</strain>
    </source>
</reference>
<accession>E0VFB2</accession>
<dbReference type="GeneID" id="8236458"/>
<evidence type="ECO:0000256" key="7">
    <source>
        <dbReference type="ARBA" id="ARBA00023273"/>
    </source>
</evidence>
<dbReference type="CTD" id="8236458"/>
<keyword evidence="13" id="KW-1185">Reference proteome</keyword>
<dbReference type="eggNOG" id="ENOG502QR99">
    <property type="taxonomic scope" value="Eukaryota"/>
</dbReference>
<evidence type="ECO:0000256" key="10">
    <source>
        <dbReference type="ARBA" id="ARBA00041080"/>
    </source>
</evidence>
<dbReference type="HOGENOM" id="CLU_068343_1_0_1"/>
<dbReference type="STRING" id="121224.E0VFB2"/>
<dbReference type="PANTHER" id="PTHR22069:SF0">
    <property type="entry name" value="RADIAL SPOKE HEAD PROTEIN 9 HOMOLOG"/>
    <property type="match status" value="1"/>
</dbReference>
<keyword evidence="4" id="KW-0282">Flagellum</keyword>
<reference evidence="12" key="3">
    <citation type="submission" date="2020-05" db="UniProtKB">
        <authorList>
            <consortium name="EnsemblMetazoa"/>
        </authorList>
    </citation>
    <scope>IDENTIFICATION</scope>
    <source>
        <strain evidence="12">USDA</strain>
    </source>
</reference>
<keyword evidence="5" id="KW-0969">Cilium</keyword>
<keyword evidence="7" id="KW-0966">Cell projection</keyword>
<organism>
    <name type="scientific">Pediculus humanus subsp. corporis</name>
    <name type="common">Body louse</name>
    <dbReference type="NCBI Taxonomy" id="121224"/>
    <lineage>
        <taxon>Eukaryota</taxon>
        <taxon>Metazoa</taxon>
        <taxon>Ecdysozoa</taxon>
        <taxon>Arthropoda</taxon>
        <taxon>Hexapoda</taxon>
        <taxon>Insecta</taxon>
        <taxon>Pterygota</taxon>
        <taxon>Neoptera</taxon>
        <taxon>Paraneoptera</taxon>
        <taxon>Psocodea</taxon>
        <taxon>Troctomorpha</taxon>
        <taxon>Phthiraptera</taxon>
        <taxon>Anoplura</taxon>
        <taxon>Pediculidae</taxon>
        <taxon>Pediculus</taxon>
    </lineage>
</organism>
<dbReference type="EnsemblMetazoa" id="PHUM153980-RA">
    <property type="protein sequence ID" value="PHUM153980-PA"/>
    <property type="gene ID" value="PHUM153980"/>
</dbReference>
<evidence type="ECO:0000256" key="5">
    <source>
        <dbReference type="ARBA" id="ARBA00023069"/>
    </source>
</evidence>
<dbReference type="OMA" id="ILICPPG"/>